<name>A0A849CH07_9NOCA</name>
<dbReference type="AlphaFoldDB" id="A0A849CH07"/>
<proteinExistence type="predicted"/>
<gene>
    <name evidence="1" type="ORF">HLB23_35765</name>
</gene>
<dbReference type="Pfam" id="PF14085">
    <property type="entry name" value="DUF4265"/>
    <property type="match status" value="1"/>
</dbReference>
<dbReference type="EMBL" id="JABELX010000019">
    <property type="protein sequence ID" value="NNH75149.1"/>
    <property type="molecule type" value="Genomic_DNA"/>
</dbReference>
<comment type="caution">
    <text evidence="1">The sequence shown here is derived from an EMBL/GenBank/DDBJ whole genome shotgun (WGS) entry which is preliminary data.</text>
</comment>
<organism evidence="1 2">
    <name type="scientific">Nocardia uniformis</name>
    <dbReference type="NCBI Taxonomy" id="53432"/>
    <lineage>
        <taxon>Bacteria</taxon>
        <taxon>Bacillati</taxon>
        <taxon>Actinomycetota</taxon>
        <taxon>Actinomycetes</taxon>
        <taxon>Mycobacteriales</taxon>
        <taxon>Nocardiaceae</taxon>
        <taxon>Nocardia</taxon>
    </lineage>
</organism>
<dbReference type="RefSeq" id="WP_067527106.1">
    <property type="nucleotide sequence ID" value="NZ_JABELX010000019.1"/>
</dbReference>
<accession>A0A849CH07</accession>
<dbReference type="Proteomes" id="UP000586827">
    <property type="component" value="Unassembled WGS sequence"/>
</dbReference>
<evidence type="ECO:0000313" key="2">
    <source>
        <dbReference type="Proteomes" id="UP000586827"/>
    </source>
</evidence>
<sequence>MANLEPYGFPDTLEQLWLEPQGEDTFKVSCIPFRVYGLALSDRVRLDPAGQQVTELLEKSEHRVFRILLLPALSDGEATRLHGAIDDAVTQSHLKSEWSGDRHIAIDLPPGRDIQIVWALIKDAADGGSIAWEWGDVEQFQPGDVN</sequence>
<dbReference type="InterPro" id="IPR025361">
    <property type="entry name" value="DUF4265"/>
</dbReference>
<evidence type="ECO:0000313" key="1">
    <source>
        <dbReference type="EMBL" id="NNH75149.1"/>
    </source>
</evidence>
<protein>
    <submittedName>
        <fullName evidence="1">DUF4265 domain-containing protein</fullName>
    </submittedName>
</protein>
<reference evidence="1 2" key="1">
    <citation type="submission" date="2020-05" db="EMBL/GenBank/DDBJ databases">
        <title>MicrobeNet Type strains.</title>
        <authorList>
            <person name="Nicholson A.C."/>
        </authorList>
    </citation>
    <scope>NUCLEOTIDE SEQUENCE [LARGE SCALE GENOMIC DNA]</scope>
    <source>
        <strain evidence="1 2">JCM 3224</strain>
    </source>
</reference>
<keyword evidence="2" id="KW-1185">Reference proteome</keyword>